<organism evidence="5 6">
    <name type="scientific">Gomphosphaeria aponina SAG 52.96 = DSM 107014</name>
    <dbReference type="NCBI Taxonomy" id="1521640"/>
    <lineage>
        <taxon>Bacteria</taxon>
        <taxon>Bacillati</taxon>
        <taxon>Cyanobacteriota</taxon>
        <taxon>Cyanophyceae</taxon>
        <taxon>Oscillatoriophycideae</taxon>
        <taxon>Chroococcales</taxon>
        <taxon>Gomphosphaeriaceae</taxon>
        <taxon>Gomphosphaeria</taxon>
    </lineage>
</organism>
<dbReference type="InterPro" id="IPR010486">
    <property type="entry name" value="HNS-dep_expression_A/B"/>
</dbReference>
<keyword evidence="2" id="KW-0574">Periplasm</keyword>
<evidence type="ECO:0000313" key="6">
    <source>
        <dbReference type="Proteomes" id="UP000767446"/>
    </source>
</evidence>
<proteinExistence type="predicted"/>
<reference evidence="5" key="1">
    <citation type="submission" date="2021-02" db="EMBL/GenBank/DDBJ databases">
        <title>Metagenome analyses of Stigonema ocellatum DSM 106950, Chlorogloea purpurea SAG 13.99 and Gomphosphaeria aponina DSM 107014.</title>
        <authorList>
            <person name="Marter P."/>
            <person name="Huang S."/>
        </authorList>
    </citation>
    <scope>NUCLEOTIDE SEQUENCE</scope>
    <source>
        <strain evidence="5">JP213</strain>
    </source>
</reference>
<evidence type="ECO:0000256" key="2">
    <source>
        <dbReference type="ARBA" id="ARBA00022764"/>
    </source>
</evidence>
<accession>A0A941GNJ3</accession>
<dbReference type="AlphaFoldDB" id="A0A941GNJ3"/>
<feature type="signal peptide" evidence="4">
    <location>
        <begin position="1"/>
        <end position="24"/>
    </location>
</feature>
<evidence type="ECO:0000256" key="3">
    <source>
        <dbReference type="ARBA" id="ARBA00023186"/>
    </source>
</evidence>
<dbReference type="Pfam" id="PF06411">
    <property type="entry name" value="HdeA"/>
    <property type="match status" value="1"/>
</dbReference>
<evidence type="ECO:0000256" key="4">
    <source>
        <dbReference type="SAM" id="SignalP"/>
    </source>
</evidence>
<gene>
    <name evidence="5" type="ORF">DSM107014_02230</name>
</gene>
<name>A0A941GNJ3_9CHRO</name>
<dbReference type="Proteomes" id="UP000767446">
    <property type="component" value="Unassembled WGS sequence"/>
</dbReference>
<evidence type="ECO:0000256" key="1">
    <source>
        <dbReference type="ARBA" id="ARBA00022729"/>
    </source>
</evidence>
<comment type="caution">
    <text evidence="5">The sequence shown here is derived from an EMBL/GenBank/DDBJ whole genome shotgun (WGS) entry which is preliminary data.</text>
</comment>
<dbReference type="Gene3D" id="1.10.890.10">
    <property type="entry name" value="HNS-dependent expression A"/>
    <property type="match status" value="1"/>
</dbReference>
<dbReference type="EMBL" id="JADQBC010000009">
    <property type="protein sequence ID" value="MBR8826715.1"/>
    <property type="molecule type" value="Genomic_DNA"/>
</dbReference>
<sequence length="105" mass="11824">MKKIFWLLATTILVGEMSTMAAYAQDDTQFELTSVDCRTLLKMPDEEEEYTMVFYHGYITGKNNQTMVDGAALAEITDQVIDYCINNPDSTVMSGFEQYSSAPPQ</sequence>
<dbReference type="InterPro" id="IPR038303">
    <property type="entry name" value="HdeA/HdeB_sf"/>
</dbReference>
<protein>
    <submittedName>
        <fullName evidence="5">Uncharacterized protein</fullName>
    </submittedName>
</protein>
<keyword evidence="1 4" id="KW-0732">Signal</keyword>
<evidence type="ECO:0000313" key="5">
    <source>
        <dbReference type="EMBL" id="MBR8826715.1"/>
    </source>
</evidence>
<keyword evidence="3" id="KW-0143">Chaperone</keyword>
<feature type="chain" id="PRO_5037394426" evidence="4">
    <location>
        <begin position="25"/>
        <end position="105"/>
    </location>
</feature>